<comment type="similarity">
    <text evidence="2">Belongs to the G-protein coupled receptor 1 family.</text>
</comment>
<evidence type="ECO:0000259" key="8">
    <source>
        <dbReference type="PROSITE" id="PS50262"/>
    </source>
</evidence>
<dbReference type="CDD" id="cd14978">
    <property type="entry name" value="7tmA_FMRFamide_R-like"/>
    <property type="match status" value="1"/>
</dbReference>
<organism evidence="9 10">
    <name type="scientific">Aedes albopictus</name>
    <name type="common">Asian tiger mosquito</name>
    <name type="synonym">Stegomyia albopicta</name>
    <dbReference type="NCBI Taxonomy" id="7160"/>
    <lineage>
        <taxon>Eukaryota</taxon>
        <taxon>Metazoa</taxon>
        <taxon>Ecdysozoa</taxon>
        <taxon>Arthropoda</taxon>
        <taxon>Hexapoda</taxon>
        <taxon>Insecta</taxon>
        <taxon>Pterygota</taxon>
        <taxon>Neoptera</taxon>
        <taxon>Endopterygota</taxon>
        <taxon>Diptera</taxon>
        <taxon>Nematocera</taxon>
        <taxon>Culicoidea</taxon>
        <taxon>Culicidae</taxon>
        <taxon>Culicinae</taxon>
        <taxon>Aedini</taxon>
        <taxon>Aedes</taxon>
        <taxon>Stegomyia</taxon>
    </lineage>
</organism>
<keyword evidence="3 7" id="KW-0812">Transmembrane</keyword>
<keyword evidence="10" id="KW-1185">Reference proteome</keyword>
<dbReference type="Pfam" id="PF10324">
    <property type="entry name" value="7TM_GPCR_Srw"/>
    <property type="match status" value="2"/>
</dbReference>
<reference evidence="9" key="2">
    <citation type="submission" date="2025-05" db="UniProtKB">
        <authorList>
            <consortium name="EnsemblMetazoa"/>
        </authorList>
    </citation>
    <scope>IDENTIFICATION</scope>
    <source>
        <strain evidence="9">Foshan</strain>
    </source>
</reference>
<feature type="region of interest" description="Disordered" evidence="6">
    <location>
        <begin position="359"/>
        <end position="404"/>
    </location>
</feature>
<feature type="transmembrane region" description="Helical" evidence="7">
    <location>
        <begin position="174"/>
        <end position="198"/>
    </location>
</feature>
<evidence type="ECO:0000256" key="3">
    <source>
        <dbReference type="ARBA" id="ARBA00022692"/>
    </source>
</evidence>
<keyword evidence="4 7" id="KW-1133">Transmembrane helix</keyword>
<reference evidence="10" key="1">
    <citation type="journal article" date="2015" name="Proc. Natl. Acad. Sci. U.S.A.">
        <title>Genome sequence of the Asian Tiger mosquito, Aedes albopictus, reveals insights into its biology, genetics, and evolution.</title>
        <authorList>
            <person name="Chen X.G."/>
            <person name="Jiang X."/>
            <person name="Gu J."/>
            <person name="Xu M."/>
            <person name="Wu Y."/>
            <person name="Deng Y."/>
            <person name="Zhang C."/>
            <person name="Bonizzoni M."/>
            <person name="Dermauw W."/>
            <person name="Vontas J."/>
            <person name="Armbruster P."/>
            <person name="Huang X."/>
            <person name="Yang Y."/>
            <person name="Zhang H."/>
            <person name="He W."/>
            <person name="Peng H."/>
            <person name="Liu Y."/>
            <person name="Wu K."/>
            <person name="Chen J."/>
            <person name="Lirakis M."/>
            <person name="Topalis P."/>
            <person name="Van Leeuwen T."/>
            <person name="Hall A.B."/>
            <person name="Jiang X."/>
            <person name="Thorpe C."/>
            <person name="Mueller R.L."/>
            <person name="Sun C."/>
            <person name="Waterhouse R.M."/>
            <person name="Yan G."/>
            <person name="Tu Z.J."/>
            <person name="Fang X."/>
            <person name="James A.A."/>
        </authorList>
    </citation>
    <scope>NUCLEOTIDE SEQUENCE [LARGE SCALE GENOMIC DNA]</scope>
    <source>
        <strain evidence="10">Foshan</strain>
    </source>
</reference>
<evidence type="ECO:0000313" key="9">
    <source>
        <dbReference type="EnsemblMetazoa" id="AALFPA23_020535.P30326"/>
    </source>
</evidence>
<feature type="transmembrane region" description="Helical" evidence="7">
    <location>
        <begin position="312"/>
        <end position="339"/>
    </location>
</feature>
<keyword evidence="5 7" id="KW-0472">Membrane</keyword>
<dbReference type="PANTHER" id="PTHR46273">
    <property type="entry name" value="MYOSUPPRESSIN RECEPTOR 1, ISOFORM B-RELATED"/>
    <property type="match status" value="1"/>
</dbReference>
<dbReference type="EnsemblMetazoa" id="AALFPA23_020535.R30326">
    <property type="protein sequence ID" value="AALFPA23_020535.P30326"/>
    <property type="gene ID" value="AALFPA23_020535"/>
</dbReference>
<dbReference type="InterPro" id="IPR019427">
    <property type="entry name" value="7TM_GPCR_serpentine_rcpt_Srw"/>
</dbReference>
<feature type="compositionally biased region" description="Low complexity" evidence="6">
    <location>
        <begin position="378"/>
        <end position="393"/>
    </location>
</feature>
<feature type="transmembrane region" description="Helical" evidence="7">
    <location>
        <begin position="445"/>
        <end position="469"/>
    </location>
</feature>
<sequence length="503" mass="57399">MHHRVGVRRKMLSVDERVLEWLHFIYHNDSSTSSPVLSADEFRRRLFSILDSNVTSGMNGSSKLYRTAFEFHNISEHNITQEYVNDFLEKLFQSLNRVNRTTTTSTDISWSVDDGELANCSFYCRGTMRDVLLDYKILHGYIALVICVFGTIANILNVIVLTRKEMSKIPINRILKWLSVTDMFVMMEYIPFAFYMYSILPDRQDYPYSWAVYLMFHMHFTQILHTISILLTVMLAVWRYIAIKHPHGSLAIYAQSNYSYAILLCYILAPILCMPTYFVFTIRQTHVFEHDAHVLLYHLDADENTSVYRYNFWIHSVIIKLLPCAILTVISCVLISVLWKASKRRLKLKQGGNYGNKNGAGPAGISTPSGDTSHNNVATSMTAPSSTTTAAQSNGSRHPKTDRRADRTTTLLVAVLLLFLLTEFPQGILGLLSGILEKCFFKRCYALFGEVMDLLALINAAIGFVLYGLMSKQFRTSFKSVFCKTPTHRVEMTRMTGLTTTCV</sequence>
<feature type="transmembrane region" description="Helical" evidence="7">
    <location>
        <begin position="210"/>
        <end position="237"/>
    </location>
</feature>
<dbReference type="RefSeq" id="XP_062708674.1">
    <property type="nucleotide sequence ID" value="XM_062852690.1"/>
</dbReference>
<dbReference type="EnsemblMetazoa" id="AALFPA23_020535.R30324">
    <property type="protein sequence ID" value="AALFPA23_020535.P30324"/>
    <property type="gene ID" value="AALFPA23_020535"/>
</dbReference>
<dbReference type="EnsemblMetazoa" id="AALFPA23_020535.R30325">
    <property type="protein sequence ID" value="AALFPA23_020535.P30325"/>
    <property type="gene ID" value="AALFPA23_020535"/>
</dbReference>
<dbReference type="InterPro" id="IPR053219">
    <property type="entry name" value="GPCR_Dmsr-1"/>
</dbReference>
<evidence type="ECO:0000256" key="2">
    <source>
        <dbReference type="ARBA" id="ARBA00010663"/>
    </source>
</evidence>
<dbReference type="InterPro" id="IPR017452">
    <property type="entry name" value="GPCR_Rhodpsn_7TM"/>
</dbReference>
<feature type="compositionally biased region" description="Polar residues" evidence="6">
    <location>
        <begin position="366"/>
        <end position="377"/>
    </location>
</feature>
<dbReference type="RefSeq" id="XP_062708675.1">
    <property type="nucleotide sequence ID" value="XM_062852691.1"/>
</dbReference>
<proteinExistence type="inferred from homology"/>
<feature type="transmembrane region" description="Helical" evidence="7">
    <location>
        <begin position="410"/>
        <end position="433"/>
    </location>
</feature>
<feature type="domain" description="G-protein coupled receptors family 1 profile" evidence="8">
    <location>
        <begin position="153"/>
        <end position="467"/>
    </location>
</feature>
<evidence type="ECO:0000256" key="4">
    <source>
        <dbReference type="ARBA" id="ARBA00022989"/>
    </source>
</evidence>
<protein>
    <recommendedName>
        <fullName evidence="8">G-protein coupled receptors family 1 profile domain-containing protein</fullName>
    </recommendedName>
</protein>
<dbReference type="InterPro" id="IPR000276">
    <property type="entry name" value="GPCR_Rhodpsn"/>
</dbReference>
<dbReference type="PROSITE" id="PS50262">
    <property type="entry name" value="G_PROTEIN_RECEP_F1_2"/>
    <property type="match status" value="1"/>
</dbReference>
<evidence type="ECO:0000256" key="1">
    <source>
        <dbReference type="ARBA" id="ARBA00004370"/>
    </source>
</evidence>
<accession>A0ABM1ZPX3</accession>
<dbReference type="PANTHER" id="PTHR46273:SF4">
    <property type="entry name" value="AT19640P"/>
    <property type="match status" value="1"/>
</dbReference>
<dbReference type="PRINTS" id="PR00237">
    <property type="entry name" value="GPCRRHODOPSN"/>
</dbReference>
<evidence type="ECO:0000256" key="7">
    <source>
        <dbReference type="SAM" id="Phobius"/>
    </source>
</evidence>
<dbReference type="RefSeq" id="XP_062708676.1">
    <property type="nucleotide sequence ID" value="XM_062852692.1"/>
</dbReference>
<dbReference type="Proteomes" id="UP000069940">
    <property type="component" value="Unassembled WGS sequence"/>
</dbReference>
<dbReference type="Gene3D" id="1.20.1070.10">
    <property type="entry name" value="Rhodopsin 7-helix transmembrane proteins"/>
    <property type="match status" value="1"/>
</dbReference>
<evidence type="ECO:0000313" key="10">
    <source>
        <dbReference type="Proteomes" id="UP000069940"/>
    </source>
</evidence>
<evidence type="ECO:0000256" key="6">
    <source>
        <dbReference type="SAM" id="MobiDB-lite"/>
    </source>
</evidence>
<comment type="subcellular location">
    <subcellularLocation>
        <location evidence="1">Membrane</location>
    </subcellularLocation>
</comment>
<evidence type="ECO:0000256" key="5">
    <source>
        <dbReference type="ARBA" id="ARBA00023136"/>
    </source>
</evidence>
<feature type="transmembrane region" description="Helical" evidence="7">
    <location>
        <begin position="138"/>
        <end position="162"/>
    </location>
</feature>
<dbReference type="SUPFAM" id="SSF81321">
    <property type="entry name" value="Family A G protein-coupled receptor-like"/>
    <property type="match status" value="1"/>
</dbReference>
<name>A0ABM1ZPX3_AEDAL</name>
<feature type="transmembrane region" description="Helical" evidence="7">
    <location>
        <begin position="258"/>
        <end position="280"/>
    </location>
</feature>
<dbReference type="GeneID" id="109430795"/>